<dbReference type="Proteomes" id="UP000256601">
    <property type="component" value="Unassembled WGS sequence"/>
</dbReference>
<evidence type="ECO:0000256" key="2">
    <source>
        <dbReference type="SAM" id="SignalP"/>
    </source>
</evidence>
<keyword evidence="2" id="KW-0732">Signal</keyword>
<gene>
    <name evidence="3" type="ORF">B0I71DRAFT_131013</name>
</gene>
<proteinExistence type="predicted"/>
<reference evidence="3 4" key="1">
    <citation type="submission" date="2018-07" db="EMBL/GenBank/DDBJ databases">
        <title>Draft Genome Assemblies for Five Robust Yarrowia lipolytica Strains Exhibiting High Lipid Production and Pentose Sugar Utilization and Sugar Alcohol Secretion from Undetoxified Lignocellulosic Biomass Hydrolysates.</title>
        <authorList>
            <consortium name="DOE Joint Genome Institute"/>
            <person name="Walker C."/>
            <person name="Ryu S."/>
            <person name="Na H."/>
            <person name="Zane M."/>
            <person name="LaButti K."/>
            <person name="Lipzen A."/>
            <person name="Haridas S."/>
            <person name="Barry K."/>
            <person name="Grigoriev I.V."/>
            <person name="Quarterman J."/>
            <person name="Slininger P."/>
            <person name="Dien B."/>
            <person name="Trinh C.T."/>
        </authorList>
    </citation>
    <scope>NUCLEOTIDE SEQUENCE [LARGE SCALE GENOMIC DNA]</scope>
    <source>
        <strain evidence="3 4">YB392</strain>
    </source>
</reference>
<feature type="chain" id="PRO_5030068668" description="Secreted protein" evidence="2">
    <location>
        <begin position="23"/>
        <end position="82"/>
    </location>
</feature>
<evidence type="ECO:0000313" key="4">
    <source>
        <dbReference type="Proteomes" id="UP000256601"/>
    </source>
</evidence>
<evidence type="ECO:0008006" key="5">
    <source>
        <dbReference type="Google" id="ProtNLM"/>
    </source>
</evidence>
<feature type="compositionally biased region" description="Polar residues" evidence="1">
    <location>
        <begin position="73"/>
        <end position="82"/>
    </location>
</feature>
<evidence type="ECO:0000313" key="3">
    <source>
        <dbReference type="EMBL" id="RDW26369.1"/>
    </source>
</evidence>
<name>A0A371C7T8_YARLL</name>
<feature type="region of interest" description="Disordered" evidence="1">
    <location>
        <begin position="51"/>
        <end position="82"/>
    </location>
</feature>
<dbReference type="EMBL" id="KZ858981">
    <property type="protein sequence ID" value="RDW26369.1"/>
    <property type="molecule type" value="Genomic_DNA"/>
</dbReference>
<sequence>MLLLTLVSPSLTLACLLPLALTIQQLVLHCRYCTVLGSLCRTATLGRCVTKAQPNSNPDKQPVRQTAKLKGLPSSQAMPGER</sequence>
<feature type="signal peptide" evidence="2">
    <location>
        <begin position="1"/>
        <end position="22"/>
    </location>
</feature>
<organism evidence="3 4">
    <name type="scientific">Yarrowia lipolytica</name>
    <name type="common">Candida lipolytica</name>
    <dbReference type="NCBI Taxonomy" id="4952"/>
    <lineage>
        <taxon>Eukaryota</taxon>
        <taxon>Fungi</taxon>
        <taxon>Dikarya</taxon>
        <taxon>Ascomycota</taxon>
        <taxon>Saccharomycotina</taxon>
        <taxon>Dipodascomycetes</taxon>
        <taxon>Dipodascales</taxon>
        <taxon>Dipodascales incertae sedis</taxon>
        <taxon>Yarrowia</taxon>
    </lineage>
</organism>
<evidence type="ECO:0000256" key="1">
    <source>
        <dbReference type="SAM" id="MobiDB-lite"/>
    </source>
</evidence>
<accession>A0A371C7T8</accession>
<dbReference type="AlphaFoldDB" id="A0A371C7T8"/>
<protein>
    <recommendedName>
        <fullName evidence="5">Secreted protein</fullName>
    </recommendedName>
</protein>